<dbReference type="Proteomes" id="UP000318138">
    <property type="component" value="Chromosome"/>
</dbReference>
<protein>
    <submittedName>
        <fullName evidence="2">DUF624 domain-containing protein</fullName>
    </submittedName>
</protein>
<feature type="transmembrane region" description="Helical" evidence="1">
    <location>
        <begin position="152"/>
        <end position="172"/>
    </location>
</feature>
<keyword evidence="3" id="KW-1185">Reference proteome</keyword>
<dbReference type="EMBL" id="CP041372">
    <property type="protein sequence ID" value="QKS69749.1"/>
    <property type="molecule type" value="Genomic_DNA"/>
</dbReference>
<evidence type="ECO:0000313" key="3">
    <source>
        <dbReference type="Proteomes" id="UP000318138"/>
    </source>
</evidence>
<keyword evidence="1" id="KW-0472">Membrane</keyword>
<feature type="transmembrane region" description="Helical" evidence="1">
    <location>
        <begin position="178"/>
        <end position="200"/>
    </location>
</feature>
<organism evidence="2 3">
    <name type="scientific">Paenalkalicoccus suaedae</name>
    <dbReference type="NCBI Taxonomy" id="2592382"/>
    <lineage>
        <taxon>Bacteria</taxon>
        <taxon>Bacillati</taxon>
        <taxon>Bacillota</taxon>
        <taxon>Bacilli</taxon>
        <taxon>Bacillales</taxon>
        <taxon>Bacillaceae</taxon>
        <taxon>Paenalkalicoccus</taxon>
    </lineage>
</organism>
<dbReference type="KEGG" id="psua:FLK61_23425"/>
<evidence type="ECO:0000313" key="2">
    <source>
        <dbReference type="EMBL" id="QKS69749.1"/>
    </source>
</evidence>
<evidence type="ECO:0000256" key="1">
    <source>
        <dbReference type="SAM" id="Phobius"/>
    </source>
</evidence>
<keyword evidence="1" id="KW-0812">Transmembrane</keyword>
<keyword evidence="1" id="KW-1133">Transmembrane helix</keyword>
<proteinExistence type="predicted"/>
<accession>A0A859F9I4</accession>
<reference evidence="3" key="1">
    <citation type="submission" date="2019-07" db="EMBL/GenBank/DDBJ databases">
        <title>Bacillus alkalisoli sp. nov. isolated from saline soil.</title>
        <authorList>
            <person name="Sun J.-Q."/>
            <person name="Xu L."/>
        </authorList>
    </citation>
    <scope>NUCLEOTIDE SEQUENCE [LARGE SCALE GENOMIC DNA]</scope>
    <source>
        <strain evidence="3">M4U3P1</strain>
    </source>
</reference>
<gene>
    <name evidence="2" type="ORF">FLK61_23425</name>
</gene>
<feature type="transmembrane region" description="Helical" evidence="1">
    <location>
        <begin position="22"/>
        <end position="55"/>
    </location>
</feature>
<feature type="transmembrane region" description="Helical" evidence="1">
    <location>
        <begin position="107"/>
        <end position="131"/>
    </location>
</feature>
<dbReference type="InterPro" id="IPR006938">
    <property type="entry name" value="DUF624"/>
</dbReference>
<dbReference type="Pfam" id="PF04854">
    <property type="entry name" value="DUF624"/>
    <property type="match status" value="1"/>
</dbReference>
<dbReference type="AlphaFoldDB" id="A0A859F9I4"/>
<name>A0A859F9I4_9BACI</name>
<feature type="transmembrane region" description="Helical" evidence="1">
    <location>
        <begin position="76"/>
        <end position="95"/>
    </location>
</feature>
<sequence>MREGALASIFGGFMKFGEYFVLLLYLNVLWILFTALGAVALGWAPALAAVFAVIRERLMGKQTNTWKKFWSVYKELFVKANIIGFIIMLFGSVLYTNIELFTTDITWVFIAIRFVTIGVIVVASLMLLYVFPLLVHYEAPILTHVKGSLQLIIYRPFRTILLVGACILLSQFLYVFPIFIIFLGISLSAFVIMFITRFTFAAVEKRNEQLEIST</sequence>
<dbReference type="RefSeq" id="WP_176007791.1">
    <property type="nucleotide sequence ID" value="NZ_CP041372.2"/>
</dbReference>